<dbReference type="EMBL" id="LAZR01018135">
    <property type="protein sequence ID" value="KKL97570.1"/>
    <property type="molecule type" value="Genomic_DNA"/>
</dbReference>
<keyword evidence="1" id="KW-0812">Transmembrane</keyword>
<reference evidence="2" key="1">
    <citation type="journal article" date="2015" name="Nature">
        <title>Complex archaea that bridge the gap between prokaryotes and eukaryotes.</title>
        <authorList>
            <person name="Spang A."/>
            <person name="Saw J.H."/>
            <person name="Jorgensen S.L."/>
            <person name="Zaremba-Niedzwiedzka K."/>
            <person name="Martijn J."/>
            <person name="Lind A.E."/>
            <person name="van Eijk R."/>
            <person name="Schleper C."/>
            <person name="Guy L."/>
            <person name="Ettema T.J."/>
        </authorList>
    </citation>
    <scope>NUCLEOTIDE SEQUENCE</scope>
</reference>
<dbReference type="AlphaFoldDB" id="A0A0F9IUZ5"/>
<evidence type="ECO:0000313" key="2">
    <source>
        <dbReference type="EMBL" id="KKL97570.1"/>
    </source>
</evidence>
<keyword evidence="1" id="KW-0472">Membrane</keyword>
<name>A0A0F9IUZ5_9ZZZZ</name>
<keyword evidence="1" id="KW-1133">Transmembrane helix</keyword>
<accession>A0A0F9IUZ5</accession>
<feature type="transmembrane region" description="Helical" evidence="1">
    <location>
        <begin position="31"/>
        <end position="53"/>
    </location>
</feature>
<comment type="caution">
    <text evidence="2">The sequence shown here is derived from an EMBL/GenBank/DDBJ whole genome shotgun (WGS) entry which is preliminary data.</text>
</comment>
<proteinExistence type="predicted"/>
<protein>
    <submittedName>
        <fullName evidence="2">Uncharacterized protein</fullName>
    </submittedName>
</protein>
<sequence>MKAPKKPTTMNGDHSNLWDMMAHLNTRIDNIYKWGFVAVVIIIASQWGSTAILKVLGVE</sequence>
<gene>
    <name evidence="2" type="ORF">LCGC14_1833180</name>
</gene>
<evidence type="ECO:0000256" key="1">
    <source>
        <dbReference type="SAM" id="Phobius"/>
    </source>
</evidence>
<organism evidence="2">
    <name type="scientific">marine sediment metagenome</name>
    <dbReference type="NCBI Taxonomy" id="412755"/>
    <lineage>
        <taxon>unclassified sequences</taxon>
        <taxon>metagenomes</taxon>
        <taxon>ecological metagenomes</taxon>
    </lineage>
</organism>